<proteinExistence type="predicted"/>
<dbReference type="EMBL" id="JAVRRD010000004">
    <property type="protein sequence ID" value="KAK5059739.1"/>
    <property type="molecule type" value="Genomic_DNA"/>
</dbReference>
<dbReference type="InterPro" id="IPR029063">
    <property type="entry name" value="SAM-dependent_MTases_sf"/>
</dbReference>
<reference evidence="1 2" key="1">
    <citation type="submission" date="2023-08" db="EMBL/GenBank/DDBJ databases">
        <title>Black Yeasts Isolated from many extreme environments.</title>
        <authorList>
            <person name="Coleine C."/>
            <person name="Stajich J.E."/>
            <person name="Selbmann L."/>
        </authorList>
    </citation>
    <scope>NUCLEOTIDE SEQUENCE [LARGE SCALE GENOMIC DNA]</scope>
    <source>
        <strain evidence="1 2">CCFEE 5792</strain>
    </source>
</reference>
<dbReference type="RefSeq" id="XP_064709560.1">
    <property type="nucleotide sequence ID" value="XM_064853161.1"/>
</dbReference>
<organism evidence="1 2">
    <name type="scientific">Exophiala bonariae</name>
    <dbReference type="NCBI Taxonomy" id="1690606"/>
    <lineage>
        <taxon>Eukaryota</taxon>
        <taxon>Fungi</taxon>
        <taxon>Dikarya</taxon>
        <taxon>Ascomycota</taxon>
        <taxon>Pezizomycotina</taxon>
        <taxon>Eurotiomycetes</taxon>
        <taxon>Chaetothyriomycetidae</taxon>
        <taxon>Chaetothyriales</taxon>
        <taxon>Herpotrichiellaceae</taxon>
        <taxon>Exophiala</taxon>
    </lineage>
</organism>
<keyword evidence="2" id="KW-1185">Reference proteome</keyword>
<comment type="caution">
    <text evidence="1">The sequence shown here is derived from an EMBL/GenBank/DDBJ whole genome shotgun (WGS) entry which is preliminary data.</text>
</comment>
<dbReference type="SUPFAM" id="SSF53335">
    <property type="entry name" value="S-adenosyl-L-methionine-dependent methyltransferases"/>
    <property type="match status" value="1"/>
</dbReference>
<dbReference type="Proteomes" id="UP001358417">
    <property type="component" value="Unassembled WGS sequence"/>
</dbReference>
<gene>
    <name evidence="1" type="ORF">LTR84_009622</name>
</gene>
<protein>
    <recommendedName>
        <fullName evidence="3">O-methyltransferase</fullName>
    </recommendedName>
</protein>
<dbReference type="AlphaFoldDB" id="A0AAV9NJT4"/>
<dbReference type="PANTHER" id="PTHR43167">
    <property type="entry name" value="PUTATIVE (AFU_ORTHOLOGUE AFUA_6G01830)-RELATED"/>
    <property type="match status" value="1"/>
</dbReference>
<dbReference type="PANTHER" id="PTHR43167:SF1">
    <property type="entry name" value="PUTATIVE (AFU_ORTHOLOGUE AFUA_6G01830)-RELATED"/>
    <property type="match status" value="1"/>
</dbReference>
<accession>A0AAV9NJT4</accession>
<evidence type="ECO:0000313" key="1">
    <source>
        <dbReference type="EMBL" id="KAK5059739.1"/>
    </source>
</evidence>
<dbReference type="GeneID" id="89977780"/>
<name>A0AAV9NJT4_9EURO</name>
<dbReference type="Pfam" id="PF13578">
    <property type="entry name" value="Methyltransf_24"/>
    <property type="match status" value="1"/>
</dbReference>
<evidence type="ECO:0000313" key="2">
    <source>
        <dbReference type="Proteomes" id="UP001358417"/>
    </source>
</evidence>
<sequence>MATPNQPTTSPVRTTPAIHSLLQRLHTQSTIQESGIDPAAIAALRAQSKADAAAGSAALDALMLDKFIALDEDKCHFMYNLLVAMGATTVVEAGTSFGVSTIYLALAVGRNVAAAVTARAKDGPRDGGEVEVKGVVVGTEKEDSKAAIARAYWHEAGDEVERWIDLKVGDLNDTLAGDLGLQEGRKVDFLLLDRFPNSIWPHVALPALKYVIPHLRPGAVVLTDNTISSAESYRELLAVLRNADGPFTSTTLPFKGGFEFSVYQP</sequence>
<evidence type="ECO:0008006" key="3">
    <source>
        <dbReference type="Google" id="ProtNLM"/>
    </source>
</evidence>
<dbReference type="Gene3D" id="3.40.50.150">
    <property type="entry name" value="Vaccinia Virus protein VP39"/>
    <property type="match status" value="1"/>
</dbReference>